<keyword evidence="10 13" id="KW-1133">Transmembrane helix</keyword>
<evidence type="ECO:0000256" key="7">
    <source>
        <dbReference type="ARBA" id="ARBA00022741"/>
    </source>
</evidence>
<feature type="domain" description="Histidine kinase" evidence="14">
    <location>
        <begin position="230"/>
        <end position="444"/>
    </location>
</feature>
<dbReference type="Pfam" id="PF00512">
    <property type="entry name" value="HisKA"/>
    <property type="match status" value="1"/>
</dbReference>
<reference evidence="15 16" key="1">
    <citation type="submission" date="2012-09" db="EMBL/GenBank/DDBJ databases">
        <title>Genome Sequence of alkane-degrading Bacterium Alcanivorax venustensis ISO4.</title>
        <authorList>
            <person name="Lai Q."/>
            <person name="Shao Z."/>
        </authorList>
    </citation>
    <scope>NUCLEOTIDE SEQUENCE [LARGE SCALE GENOMIC DNA]</scope>
    <source>
        <strain evidence="15 16">ISO4</strain>
    </source>
</reference>
<dbReference type="RefSeq" id="WP_194856503.1">
    <property type="nucleotide sequence ID" value="NZ_ARXR01000025.1"/>
</dbReference>
<keyword evidence="8 15" id="KW-0418">Kinase</keyword>
<gene>
    <name evidence="15" type="ORF">ISO4_02544</name>
</gene>
<accession>A0ABS0AIH9</accession>
<evidence type="ECO:0000256" key="4">
    <source>
        <dbReference type="ARBA" id="ARBA00022553"/>
    </source>
</evidence>
<protein>
    <recommendedName>
        <fullName evidence="3">histidine kinase</fullName>
        <ecNumber evidence="3">2.7.13.3</ecNumber>
    </recommendedName>
</protein>
<organism evidence="15 16">
    <name type="scientific">Alloalcanivorax venustensis ISO4</name>
    <dbReference type="NCBI Taxonomy" id="1177184"/>
    <lineage>
        <taxon>Bacteria</taxon>
        <taxon>Pseudomonadati</taxon>
        <taxon>Pseudomonadota</taxon>
        <taxon>Gammaproteobacteria</taxon>
        <taxon>Oceanospirillales</taxon>
        <taxon>Alcanivoracaceae</taxon>
        <taxon>Alloalcanivorax</taxon>
    </lineage>
</organism>
<dbReference type="InterPro" id="IPR005467">
    <property type="entry name" value="His_kinase_dom"/>
</dbReference>
<evidence type="ECO:0000313" key="16">
    <source>
        <dbReference type="Proteomes" id="UP000644441"/>
    </source>
</evidence>
<dbReference type="PANTHER" id="PTHR45436">
    <property type="entry name" value="SENSOR HISTIDINE KINASE YKOH"/>
    <property type="match status" value="1"/>
</dbReference>
<comment type="caution">
    <text evidence="15">The sequence shown here is derived from an EMBL/GenBank/DDBJ whole genome shotgun (WGS) entry which is preliminary data.</text>
</comment>
<evidence type="ECO:0000256" key="6">
    <source>
        <dbReference type="ARBA" id="ARBA00022692"/>
    </source>
</evidence>
<keyword evidence="6 13" id="KW-0812">Transmembrane</keyword>
<dbReference type="Gene3D" id="3.30.565.10">
    <property type="entry name" value="Histidine kinase-like ATPase, C-terminal domain"/>
    <property type="match status" value="1"/>
</dbReference>
<keyword evidence="4" id="KW-0597">Phosphoprotein</keyword>
<dbReference type="Proteomes" id="UP000644441">
    <property type="component" value="Unassembled WGS sequence"/>
</dbReference>
<evidence type="ECO:0000313" key="15">
    <source>
        <dbReference type="EMBL" id="MBF5053942.1"/>
    </source>
</evidence>
<dbReference type="GO" id="GO:0016301">
    <property type="term" value="F:kinase activity"/>
    <property type="evidence" value="ECO:0007669"/>
    <property type="project" value="UniProtKB-KW"/>
</dbReference>
<evidence type="ECO:0000256" key="1">
    <source>
        <dbReference type="ARBA" id="ARBA00000085"/>
    </source>
</evidence>
<dbReference type="InterPro" id="IPR050428">
    <property type="entry name" value="TCS_sensor_his_kinase"/>
</dbReference>
<feature type="transmembrane region" description="Helical" evidence="13">
    <location>
        <begin position="12"/>
        <end position="30"/>
    </location>
</feature>
<comment type="catalytic activity">
    <reaction evidence="1">
        <text>ATP + protein L-histidine = ADP + protein N-phospho-L-histidine.</text>
        <dbReference type="EC" id="2.7.13.3"/>
    </reaction>
</comment>
<dbReference type="Pfam" id="PF02518">
    <property type="entry name" value="HATPase_c"/>
    <property type="match status" value="1"/>
</dbReference>
<dbReference type="SUPFAM" id="SSF55874">
    <property type="entry name" value="ATPase domain of HSP90 chaperone/DNA topoisomerase II/histidine kinase"/>
    <property type="match status" value="1"/>
</dbReference>
<dbReference type="SMART" id="SM00387">
    <property type="entry name" value="HATPase_c"/>
    <property type="match status" value="1"/>
</dbReference>
<proteinExistence type="predicted"/>
<dbReference type="Gene3D" id="1.10.287.130">
    <property type="match status" value="1"/>
</dbReference>
<dbReference type="Pfam" id="PF08521">
    <property type="entry name" value="2CSK_N"/>
    <property type="match status" value="1"/>
</dbReference>
<evidence type="ECO:0000256" key="13">
    <source>
        <dbReference type="SAM" id="Phobius"/>
    </source>
</evidence>
<dbReference type="InterPro" id="IPR013727">
    <property type="entry name" value="2CSK_N"/>
</dbReference>
<dbReference type="SMART" id="SM00388">
    <property type="entry name" value="HisKA"/>
    <property type="match status" value="1"/>
</dbReference>
<name>A0ABS0AIH9_9GAMM</name>
<dbReference type="CDD" id="cd00082">
    <property type="entry name" value="HisKA"/>
    <property type="match status" value="1"/>
</dbReference>
<keyword evidence="12 13" id="KW-0472">Membrane</keyword>
<evidence type="ECO:0000256" key="5">
    <source>
        <dbReference type="ARBA" id="ARBA00022679"/>
    </source>
</evidence>
<keyword evidence="16" id="KW-1185">Reference proteome</keyword>
<evidence type="ECO:0000256" key="3">
    <source>
        <dbReference type="ARBA" id="ARBA00012438"/>
    </source>
</evidence>
<evidence type="ECO:0000256" key="10">
    <source>
        <dbReference type="ARBA" id="ARBA00022989"/>
    </source>
</evidence>
<dbReference type="InterPro" id="IPR003661">
    <property type="entry name" value="HisK_dim/P_dom"/>
</dbReference>
<evidence type="ECO:0000256" key="9">
    <source>
        <dbReference type="ARBA" id="ARBA00022840"/>
    </source>
</evidence>
<dbReference type="EMBL" id="ARXR01000025">
    <property type="protein sequence ID" value="MBF5053942.1"/>
    <property type="molecule type" value="Genomic_DNA"/>
</dbReference>
<dbReference type="InterPro" id="IPR004358">
    <property type="entry name" value="Sig_transdc_His_kin-like_C"/>
</dbReference>
<evidence type="ECO:0000259" key="14">
    <source>
        <dbReference type="PROSITE" id="PS50109"/>
    </source>
</evidence>
<comment type="subcellular location">
    <subcellularLocation>
        <location evidence="2">Membrane</location>
        <topology evidence="2">Multi-pass membrane protein</topology>
    </subcellularLocation>
</comment>
<evidence type="ECO:0000256" key="11">
    <source>
        <dbReference type="ARBA" id="ARBA00023012"/>
    </source>
</evidence>
<dbReference type="InterPro" id="IPR003594">
    <property type="entry name" value="HATPase_dom"/>
</dbReference>
<dbReference type="InterPro" id="IPR036097">
    <property type="entry name" value="HisK_dim/P_sf"/>
</dbReference>
<dbReference type="InterPro" id="IPR036890">
    <property type="entry name" value="HATPase_C_sf"/>
</dbReference>
<dbReference type="PROSITE" id="PS50109">
    <property type="entry name" value="HIS_KIN"/>
    <property type="match status" value="1"/>
</dbReference>
<sequence>MIGPASLRGRLLLCMGLGLSVLWLVLAVWLHGEVRDRVARVLDQRLAASARMVVSLLESDAAGDLKLQESGALPLGGIACEISSLRGEVLARSGGAPNAGLALPEDGFGEQQVEGETWRVFTVSDGELRVTSAERMAGRTAFMRQVALVLLVTLGLGLLASLALVWWAVGRALAPLAVLRADLSRRRVTDEAPLSVPEGGVELAPMVDTLNHWLGNARDALMRERRLTDDLAHELRTPLAAIRTQLQVADMTDGERAAHARAQARQAVLRLANNLDQLLALAREEGAESRRREPPEALGDLLATVLEELRPASLEKRLTVHLDADDDRALRRAAPAGPGLMRIALRNVLENAVRHSPVGGEIGVRVESGHNGEDIAVAVEDQGPGLAPDQRARALDRGWRGGGEGQGLGLAIVASVMARTGGTIALDAADSGGLRVTLRWLSSPRPAGSD</sequence>
<keyword evidence="5" id="KW-0808">Transferase</keyword>
<dbReference type="SUPFAM" id="SSF47384">
    <property type="entry name" value="Homodimeric domain of signal transducing histidine kinase"/>
    <property type="match status" value="1"/>
</dbReference>
<evidence type="ECO:0000256" key="2">
    <source>
        <dbReference type="ARBA" id="ARBA00004141"/>
    </source>
</evidence>
<keyword evidence="11" id="KW-0902">Two-component regulatory system</keyword>
<evidence type="ECO:0000256" key="12">
    <source>
        <dbReference type="ARBA" id="ARBA00023136"/>
    </source>
</evidence>
<dbReference type="EC" id="2.7.13.3" evidence="3"/>
<keyword evidence="7" id="KW-0547">Nucleotide-binding</keyword>
<evidence type="ECO:0000256" key="8">
    <source>
        <dbReference type="ARBA" id="ARBA00022777"/>
    </source>
</evidence>
<keyword evidence="9" id="KW-0067">ATP-binding</keyword>
<dbReference type="PANTHER" id="PTHR45436:SF14">
    <property type="entry name" value="SENSOR PROTEIN QSEC"/>
    <property type="match status" value="1"/>
</dbReference>
<dbReference type="PRINTS" id="PR00344">
    <property type="entry name" value="BCTRLSENSOR"/>
</dbReference>
<feature type="transmembrane region" description="Helical" evidence="13">
    <location>
        <begin position="146"/>
        <end position="169"/>
    </location>
</feature>